<reference evidence="2" key="1">
    <citation type="submission" date="2023-06" db="EMBL/GenBank/DDBJ databases">
        <authorList>
            <person name="Kurt Z."/>
        </authorList>
    </citation>
    <scope>NUCLEOTIDE SEQUENCE</scope>
</reference>
<comment type="caution">
    <text evidence="2">The sequence shown here is derived from an EMBL/GenBank/DDBJ whole genome shotgun (WGS) entry which is preliminary data.</text>
</comment>
<evidence type="ECO:0000313" key="3">
    <source>
        <dbReference type="EMBL" id="CAL6087900.1"/>
    </source>
</evidence>
<evidence type="ECO:0000313" key="4">
    <source>
        <dbReference type="Proteomes" id="UP001642409"/>
    </source>
</evidence>
<keyword evidence="4" id="KW-1185">Reference proteome</keyword>
<reference evidence="3 4" key="2">
    <citation type="submission" date="2024-07" db="EMBL/GenBank/DDBJ databases">
        <authorList>
            <person name="Akdeniz Z."/>
        </authorList>
    </citation>
    <scope>NUCLEOTIDE SEQUENCE [LARGE SCALE GENOMIC DNA]</scope>
</reference>
<evidence type="ECO:0000256" key="1">
    <source>
        <dbReference type="SAM" id="MobiDB-lite"/>
    </source>
</evidence>
<evidence type="ECO:0000313" key="2">
    <source>
        <dbReference type="EMBL" id="CAI9949403.1"/>
    </source>
</evidence>
<gene>
    <name evidence="2" type="ORF">HINF_LOCUS37048</name>
    <name evidence="3" type="ORF">HINF_LOCUS63867</name>
</gene>
<dbReference type="EMBL" id="CATOUU010000797">
    <property type="protein sequence ID" value="CAI9949403.1"/>
    <property type="molecule type" value="Genomic_DNA"/>
</dbReference>
<feature type="compositionally biased region" description="Basic and acidic residues" evidence="1">
    <location>
        <begin position="7"/>
        <end position="23"/>
    </location>
</feature>
<accession>A0AA86Q1C3</accession>
<name>A0AA86Q1C3_9EUKA</name>
<dbReference type="AlphaFoldDB" id="A0AA86Q1C3"/>
<feature type="region of interest" description="Disordered" evidence="1">
    <location>
        <begin position="1"/>
        <end position="24"/>
    </location>
</feature>
<organism evidence="2">
    <name type="scientific">Hexamita inflata</name>
    <dbReference type="NCBI Taxonomy" id="28002"/>
    <lineage>
        <taxon>Eukaryota</taxon>
        <taxon>Metamonada</taxon>
        <taxon>Diplomonadida</taxon>
        <taxon>Hexamitidae</taxon>
        <taxon>Hexamitinae</taxon>
        <taxon>Hexamita</taxon>
    </lineage>
</organism>
<proteinExistence type="predicted"/>
<sequence>MVRRFSSQKEQEQEKARFPKFEEDSSNSLKLTFEYQLVSPLQEYQLTPESCLIKRQNSKAKSLLGARKESYFNDKTECYHPRIRENSVDSLKHNIRTIKIVCVV</sequence>
<protein>
    <submittedName>
        <fullName evidence="3">Hypothetical_protein</fullName>
    </submittedName>
</protein>
<dbReference type="Proteomes" id="UP001642409">
    <property type="component" value="Unassembled WGS sequence"/>
</dbReference>
<dbReference type="EMBL" id="CAXDID020000404">
    <property type="protein sequence ID" value="CAL6087900.1"/>
    <property type="molecule type" value="Genomic_DNA"/>
</dbReference>